<name>A0A1R3KNT2_COCAP</name>
<dbReference type="EMBL" id="AWWV01003617">
    <property type="protein sequence ID" value="OMP08736.1"/>
    <property type="molecule type" value="Genomic_DNA"/>
</dbReference>
<reference evidence="2 3" key="1">
    <citation type="submission" date="2013-09" db="EMBL/GenBank/DDBJ databases">
        <title>Corchorus capsularis genome sequencing.</title>
        <authorList>
            <person name="Alam M."/>
            <person name="Haque M.S."/>
            <person name="Islam M.S."/>
            <person name="Emdad E.M."/>
            <person name="Islam M.M."/>
            <person name="Ahmed B."/>
            <person name="Halim A."/>
            <person name="Hossen Q.M.M."/>
            <person name="Hossain M.Z."/>
            <person name="Ahmed R."/>
            <person name="Khan M.M."/>
            <person name="Islam R."/>
            <person name="Rashid M.M."/>
            <person name="Khan S.A."/>
            <person name="Rahman M.S."/>
            <person name="Alam M."/>
        </authorList>
    </citation>
    <scope>NUCLEOTIDE SEQUENCE [LARGE SCALE GENOMIC DNA]</scope>
    <source>
        <strain evidence="3">cv. CVL-1</strain>
        <tissue evidence="2">Whole seedling</tissue>
    </source>
</reference>
<feature type="region of interest" description="Disordered" evidence="1">
    <location>
        <begin position="1"/>
        <end position="29"/>
    </location>
</feature>
<organism evidence="2 3">
    <name type="scientific">Corchorus capsularis</name>
    <name type="common">Jute</name>
    <dbReference type="NCBI Taxonomy" id="210143"/>
    <lineage>
        <taxon>Eukaryota</taxon>
        <taxon>Viridiplantae</taxon>
        <taxon>Streptophyta</taxon>
        <taxon>Embryophyta</taxon>
        <taxon>Tracheophyta</taxon>
        <taxon>Spermatophyta</taxon>
        <taxon>Magnoliopsida</taxon>
        <taxon>eudicotyledons</taxon>
        <taxon>Gunneridae</taxon>
        <taxon>Pentapetalae</taxon>
        <taxon>rosids</taxon>
        <taxon>malvids</taxon>
        <taxon>Malvales</taxon>
        <taxon>Malvaceae</taxon>
        <taxon>Grewioideae</taxon>
        <taxon>Apeibeae</taxon>
        <taxon>Corchorus</taxon>
    </lineage>
</organism>
<protein>
    <submittedName>
        <fullName evidence="2">Uncharacterized protein</fullName>
    </submittedName>
</protein>
<evidence type="ECO:0000256" key="1">
    <source>
        <dbReference type="SAM" id="MobiDB-lite"/>
    </source>
</evidence>
<comment type="caution">
    <text evidence="2">The sequence shown here is derived from an EMBL/GenBank/DDBJ whole genome shotgun (WGS) entry which is preliminary data.</text>
</comment>
<proteinExistence type="predicted"/>
<dbReference type="Proteomes" id="UP000188268">
    <property type="component" value="Unassembled WGS sequence"/>
</dbReference>
<accession>A0A1R3KNT2</accession>
<evidence type="ECO:0000313" key="3">
    <source>
        <dbReference type="Proteomes" id="UP000188268"/>
    </source>
</evidence>
<feature type="compositionally biased region" description="Polar residues" evidence="1">
    <location>
        <begin position="13"/>
        <end position="26"/>
    </location>
</feature>
<gene>
    <name evidence="2" type="ORF">CCACVL1_01097</name>
</gene>
<keyword evidence="3" id="KW-1185">Reference proteome</keyword>
<dbReference type="AlphaFoldDB" id="A0A1R3KNT2"/>
<evidence type="ECO:0000313" key="2">
    <source>
        <dbReference type="EMBL" id="OMP08736.1"/>
    </source>
</evidence>
<sequence>MPSNDFRLRRKSPLSTVNEDTGSSFSGGVETSYMKKEREVPMAMRGRKEGIGKRCSTVLIFRRGDGGTEKRREVMAEGRRR</sequence>
<dbReference type="Gramene" id="OMP08736">
    <property type="protein sequence ID" value="OMP08736"/>
    <property type="gene ID" value="CCACVL1_01097"/>
</dbReference>